<dbReference type="InterPro" id="IPR050275">
    <property type="entry name" value="PGM_Phosphatase"/>
</dbReference>
<feature type="region of interest" description="Disordered" evidence="1">
    <location>
        <begin position="190"/>
        <end position="213"/>
    </location>
</feature>
<reference evidence="2" key="1">
    <citation type="submission" date="2015-01" db="EMBL/GenBank/DDBJ databases">
        <authorList>
            <person name="Durling Mikael"/>
        </authorList>
    </citation>
    <scope>NUCLEOTIDE SEQUENCE</scope>
</reference>
<protein>
    <recommendedName>
        <fullName evidence="4">Phosphoglycerate mutase-like protein</fullName>
    </recommendedName>
</protein>
<dbReference type="SUPFAM" id="SSF53254">
    <property type="entry name" value="Phosphoglycerate mutase-like"/>
    <property type="match status" value="1"/>
</dbReference>
<dbReference type="AlphaFoldDB" id="A0A0B7K774"/>
<sequence>MDASMATIHILRHGQALHNVDKPYPRRDPPLTKVGTKQAEKVLLPAKPDLVIVSPMTRTIQTTLIAFRRFLGESSTPAKTEVQIWPELREAHDAICNKGVGRAEIAAAFPQFDFSSCPEEWDYPPHSVEGATLRAETVRLRLMNLSSSYQNIFLVTHRGFIAFLVEGPRYDVCECRSYRFASADEVENQRYGTHQDTGDKQDFGPSLLVPLSS</sequence>
<dbReference type="InterPro" id="IPR013078">
    <property type="entry name" value="His_Pase_superF_clade-1"/>
</dbReference>
<dbReference type="PROSITE" id="PS00175">
    <property type="entry name" value="PG_MUTASE"/>
    <property type="match status" value="1"/>
</dbReference>
<dbReference type="PANTHER" id="PTHR48100">
    <property type="entry name" value="BROAD-SPECIFICITY PHOSPHATASE YOR283W-RELATED"/>
    <property type="match status" value="1"/>
</dbReference>
<dbReference type="EMBL" id="CDPU01000020">
    <property type="protein sequence ID" value="CEO50780.1"/>
    <property type="molecule type" value="Genomic_DNA"/>
</dbReference>
<dbReference type="Proteomes" id="UP000616885">
    <property type="component" value="Unassembled WGS sequence"/>
</dbReference>
<evidence type="ECO:0000313" key="2">
    <source>
        <dbReference type="EMBL" id="CEO50780.1"/>
    </source>
</evidence>
<evidence type="ECO:0008006" key="4">
    <source>
        <dbReference type="Google" id="ProtNLM"/>
    </source>
</evidence>
<dbReference type="GO" id="GO:0005737">
    <property type="term" value="C:cytoplasm"/>
    <property type="evidence" value="ECO:0007669"/>
    <property type="project" value="TreeGrafter"/>
</dbReference>
<dbReference type="Gene3D" id="3.40.50.1240">
    <property type="entry name" value="Phosphoglycerate mutase-like"/>
    <property type="match status" value="1"/>
</dbReference>
<dbReference type="EMBL" id="JADCTT010000001">
    <property type="protein sequence ID" value="KAF9758531.1"/>
    <property type="molecule type" value="Genomic_DNA"/>
</dbReference>
<evidence type="ECO:0000313" key="3">
    <source>
        <dbReference type="EMBL" id="KAF9758531.1"/>
    </source>
</evidence>
<proteinExistence type="predicted"/>
<accession>A0A0B7K774</accession>
<dbReference type="Pfam" id="PF00300">
    <property type="entry name" value="His_Phos_1"/>
    <property type="match status" value="1"/>
</dbReference>
<dbReference type="GO" id="GO:0016791">
    <property type="term" value="F:phosphatase activity"/>
    <property type="evidence" value="ECO:0007669"/>
    <property type="project" value="TreeGrafter"/>
</dbReference>
<dbReference type="SMART" id="SM00855">
    <property type="entry name" value="PGAM"/>
    <property type="match status" value="1"/>
</dbReference>
<dbReference type="PANTHER" id="PTHR48100:SF54">
    <property type="entry name" value="PHOSPHATASE SPAC5H10.03-RELATED"/>
    <property type="match status" value="1"/>
</dbReference>
<dbReference type="InterPro" id="IPR001345">
    <property type="entry name" value="PG/BPGM_mutase_AS"/>
</dbReference>
<evidence type="ECO:0000256" key="1">
    <source>
        <dbReference type="SAM" id="MobiDB-lite"/>
    </source>
</evidence>
<name>A0A0B7K774_BIOOC</name>
<gene>
    <name evidence="2" type="ORF">BN869_000006838_1</name>
    <name evidence="3" type="ORF">IM811_000225</name>
</gene>
<dbReference type="InterPro" id="IPR029033">
    <property type="entry name" value="His_PPase_superfam"/>
</dbReference>
<organism evidence="2">
    <name type="scientific">Bionectria ochroleuca</name>
    <name type="common">Gliocladium roseum</name>
    <dbReference type="NCBI Taxonomy" id="29856"/>
    <lineage>
        <taxon>Eukaryota</taxon>
        <taxon>Fungi</taxon>
        <taxon>Dikarya</taxon>
        <taxon>Ascomycota</taxon>
        <taxon>Pezizomycotina</taxon>
        <taxon>Sordariomycetes</taxon>
        <taxon>Hypocreomycetidae</taxon>
        <taxon>Hypocreales</taxon>
        <taxon>Bionectriaceae</taxon>
        <taxon>Clonostachys</taxon>
    </lineage>
</organism>
<dbReference type="CDD" id="cd07067">
    <property type="entry name" value="HP_PGM_like"/>
    <property type="match status" value="1"/>
</dbReference>
<reference evidence="3" key="2">
    <citation type="submission" date="2020-10" db="EMBL/GenBank/DDBJ databases">
        <title>High-Quality Genome Resource of Clonostachys rosea strain S41 by Oxford Nanopore Long-Read Sequencing.</title>
        <authorList>
            <person name="Wang H."/>
        </authorList>
    </citation>
    <scope>NUCLEOTIDE SEQUENCE</scope>
    <source>
        <strain evidence="3">S41</strain>
    </source>
</reference>